<dbReference type="RefSeq" id="WP_189455041.1">
    <property type="nucleotide sequence ID" value="NZ_BMYD01000002.1"/>
</dbReference>
<proteinExistence type="predicted"/>
<comment type="caution">
    <text evidence="1">The sequence shown here is derived from an EMBL/GenBank/DDBJ whole genome shotgun (WGS) entry which is preliminary data.</text>
</comment>
<protein>
    <submittedName>
        <fullName evidence="1">Uncharacterized protein</fullName>
    </submittedName>
</protein>
<dbReference type="AlphaFoldDB" id="A0A918T1S5"/>
<reference evidence="1" key="2">
    <citation type="submission" date="2020-09" db="EMBL/GenBank/DDBJ databases">
        <authorList>
            <person name="Sun Q."/>
            <person name="Kim S."/>
        </authorList>
    </citation>
    <scope>NUCLEOTIDE SEQUENCE</scope>
    <source>
        <strain evidence="1">KCTC 23077</strain>
    </source>
</reference>
<name>A0A918T1S5_9GAMM</name>
<dbReference type="EMBL" id="BMYD01000002">
    <property type="protein sequence ID" value="GHA78761.1"/>
    <property type="molecule type" value="Genomic_DNA"/>
</dbReference>
<reference evidence="1" key="1">
    <citation type="journal article" date="2014" name="Int. J. Syst. Evol. Microbiol.">
        <title>Complete genome sequence of Corynebacterium casei LMG S-19264T (=DSM 44701T), isolated from a smear-ripened cheese.</title>
        <authorList>
            <consortium name="US DOE Joint Genome Institute (JGI-PGF)"/>
            <person name="Walter F."/>
            <person name="Albersmeier A."/>
            <person name="Kalinowski J."/>
            <person name="Ruckert C."/>
        </authorList>
    </citation>
    <scope>NUCLEOTIDE SEQUENCE</scope>
    <source>
        <strain evidence="1">KCTC 23077</strain>
    </source>
</reference>
<dbReference type="Proteomes" id="UP000646426">
    <property type="component" value="Unassembled WGS sequence"/>
</dbReference>
<sequence length="82" mass="9037">MARDLATHDAHAQRQARLAQLMEKVSDTDIALGSDAMAIALQGYRQFKTTGQTEGVDGLRRDLSRRFEGTGRRKAHAVPDEA</sequence>
<organism evidence="1 2">
    <name type="scientific">Cognatilysobacter bugurensis</name>
    <dbReference type="NCBI Taxonomy" id="543356"/>
    <lineage>
        <taxon>Bacteria</taxon>
        <taxon>Pseudomonadati</taxon>
        <taxon>Pseudomonadota</taxon>
        <taxon>Gammaproteobacteria</taxon>
        <taxon>Lysobacterales</taxon>
        <taxon>Lysobacteraceae</taxon>
        <taxon>Cognatilysobacter</taxon>
    </lineage>
</organism>
<evidence type="ECO:0000313" key="1">
    <source>
        <dbReference type="EMBL" id="GHA78761.1"/>
    </source>
</evidence>
<keyword evidence="2" id="KW-1185">Reference proteome</keyword>
<accession>A0A918T1S5</accession>
<gene>
    <name evidence="1" type="ORF">GCM10007067_15190</name>
</gene>
<evidence type="ECO:0000313" key="2">
    <source>
        <dbReference type="Proteomes" id="UP000646426"/>
    </source>
</evidence>